<dbReference type="Proteomes" id="UP000604066">
    <property type="component" value="Unassembled WGS sequence"/>
</dbReference>
<dbReference type="Gene3D" id="3.30.70.1710">
    <property type="match status" value="1"/>
</dbReference>
<feature type="domain" description="Bacterial microcompartment" evidence="3">
    <location>
        <begin position="33"/>
        <end position="94"/>
    </location>
</feature>
<evidence type="ECO:0000256" key="2">
    <source>
        <dbReference type="ARBA" id="ARBA00024446"/>
    </source>
</evidence>
<dbReference type="SUPFAM" id="SSF143414">
    <property type="entry name" value="CcmK-like"/>
    <property type="match status" value="1"/>
</dbReference>
<comment type="caution">
    <text evidence="4">The sequence shown here is derived from an EMBL/GenBank/DDBJ whole genome shotgun (WGS) entry which is preliminary data.</text>
</comment>
<organism evidence="4 5">
    <name type="scientific">Carboxydothermus ferrireducens DSM 11255</name>
    <dbReference type="NCBI Taxonomy" id="1119529"/>
    <lineage>
        <taxon>Bacteria</taxon>
        <taxon>Bacillati</taxon>
        <taxon>Bacillota</taxon>
        <taxon>Clostridia</taxon>
        <taxon>Thermoanaerobacterales</taxon>
        <taxon>Thermoanaerobacteraceae</taxon>
        <taxon>Carboxydothermus</taxon>
    </lineage>
</organism>
<dbReference type="Pfam" id="PF00936">
    <property type="entry name" value="BMC"/>
    <property type="match status" value="1"/>
</dbReference>
<keyword evidence="2" id="KW-1283">Bacterial microcompartment</keyword>
<evidence type="ECO:0000256" key="1">
    <source>
        <dbReference type="ARBA" id="ARBA00024322"/>
    </source>
</evidence>
<accession>A0ABX2RBF0</accession>
<evidence type="ECO:0000313" key="5">
    <source>
        <dbReference type="Proteomes" id="UP000604066"/>
    </source>
</evidence>
<dbReference type="SMART" id="SM00877">
    <property type="entry name" value="BMC"/>
    <property type="match status" value="1"/>
</dbReference>
<dbReference type="EMBL" id="JACCBS010000003">
    <property type="protein sequence ID" value="NYE58484.1"/>
    <property type="molecule type" value="Genomic_DNA"/>
</dbReference>
<comment type="subcellular location">
    <subcellularLocation>
        <location evidence="1">Bacterial microcompartment</location>
    </subcellularLocation>
</comment>
<evidence type="ECO:0000259" key="3">
    <source>
        <dbReference type="SMART" id="SM00877"/>
    </source>
</evidence>
<reference evidence="4 5" key="1">
    <citation type="submission" date="2020-07" db="EMBL/GenBank/DDBJ databases">
        <title>Genomic Encyclopedia of Type Strains, Phase III (KMG-III): the genomes of soil and plant-associated and newly described type strains.</title>
        <authorList>
            <person name="Whitman W."/>
        </authorList>
    </citation>
    <scope>NUCLEOTIDE SEQUENCE [LARGE SCALE GENOMIC DNA]</scope>
    <source>
        <strain evidence="4 5">DSM 11255</strain>
    </source>
</reference>
<sequence>MKIEIIKSPSIGVREILNRRGSGLRDYVAENPGAIGLVEGNLAEILKAADIAEKSAQVKVEEIRGLCPQHVVLIAISGDVAAVEHAIRAIKGEI</sequence>
<gene>
    <name evidence="4" type="ORF">HDG70_002235</name>
</gene>
<keyword evidence="5" id="KW-1185">Reference proteome</keyword>
<name>A0ABX2RBF0_9THEO</name>
<dbReference type="RefSeq" id="WP_028052217.1">
    <property type="nucleotide sequence ID" value="NZ_ATYG01000016.1"/>
</dbReference>
<dbReference type="InterPro" id="IPR037233">
    <property type="entry name" value="CcmK-like_sf"/>
</dbReference>
<dbReference type="InterPro" id="IPR000249">
    <property type="entry name" value="BMC_dom"/>
</dbReference>
<proteinExistence type="predicted"/>
<evidence type="ECO:0000313" key="4">
    <source>
        <dbReference type="EMBL" id="NYE58484.1"/>
    </source>
</evidence>
<protein>
    <submittedName>
        <fullName evidence="4">Ethanolamine utilization microcompartment shell protein EutS</fullName>
    </submittedName>
</protein>